<dbReference type="GO" id="GO:0004843">
    <property type="term" value="F:cysteine-type deubiquitinase activity"/>
    <property type="evidence" value="ECO:0007669"/>
    <property type="project" value="UniProtKB-EC"/>
</dbReference>
<keyword evidence="6 12" id="KW-0378">Hydrolase</keyword>
<dbReference type="STRING" id="105785.A0A2J7QNT8"/>
<dbReference type="Gene3D" id="3.90.70.40">
    <property type="match status" value="1"/>
</dbReference>
<evidence type="ECO:0000256" key="2">
    <source>
        <dbReference type="ARBA" id="ARBA00004123"/>
    </source>
</evidence>
<evidence type="ECO:0000256" key="9">
    <source>
        <dbReference type="ARBA" id="ARBA00023163"/>
    </source>
</evidence>
<dbReference type="InterPro" id="IPR033865">
    <property type="entry name" value="Ataxin-3"/>
</dbReference>
<dbReference type="PROSITE" id="PS50957">
    <property type="entry name" value="JOSEPHIN"/>
    <property type="match status" value="1"/>
</dbReference>
<keyword evidence="4" id="KW-0645">Protease</keyword>
<evidence type="ECO:0000313" key="15">
    <source>
        <dbReference type="EMBL" id="PNF30249.1"/>
    </source>
</evidence>
<evidence type="ECO:0000256" key="4">
    <source>
        <dbReference type="ARBA" id="ARBA00022670"/>
    </source>
</evidence>
<evidence type="ECO:0000256" key="3">
    <source>
        <dbReference type="ARBA" id="ARBA00012759"/>
    </source>
</evidence>
<evidence type="ECO:0000256" key="10">
    <source>
        <dbReference type="ARBA" id="ARBA00023242"/>
    </source>
</evidence>
<sequence>MEAIFHEKQEGSLCAQHCLNALLQGSYFTPVDLATLAQRMDDEERMRMAESGLDSEEYRRFLEQPSGNYDDSGYFSVQVISSALEVWGLELIPYNSTELRALEAQQCPEAMQAFICNYRDHWFTVRRLGQQWFNLNSLLTGPELISDTYLAMFLAQLQQEGYSIFVVFGTFPECEADALLTLVPAVQSVKPQSLAPLKGQNVSSVASNHERSSEEDLQRALKLSLGSQESREETEPEQDASLQVAISRSMGNSGTTLNKSKDNRDDLDLQKALCLSLKGHEQVPSSSVSLENTKDEEAAELQKALRLSLQDASPTTEQDDLDLEKALKMSLECCDPSSSVSHGGREANSSNGCGNCDPRGSSDSVIEASCTTSHVDTEDVRRKRLAYLETNARRNSPVTTSNGGNTKNQVNT</sequence>
<evidence type="ECO:0000256" key="1">
    <source>
        <dbReference type="ARBA" id="ARBA00000707"/>
    </source>
</evidence>
<feature type="compositionally biased region" description="Polar residues" evidence="13">
    <location>
        <begin position="336"/>
        <end position="353"/>
    </location>
</feature>
<dbReference type="Pfam" id="PF02099">
    <property type="entry name" value="Josephin"/>
    <property type="match status" value="1"/>
</dbReference>
<keyword evidence="5" id="KW-0833">Ubl conjugation pathway</keyword>
<comment type="caution">
    <text evidence="15">The sequence shown here is derived from an EMBL/GenBank/DDBJ whole genome shotgun (WGS) entry which is preliminary data.</text>
</comment>
<evidence type="ECO:0000259" key="14">
    <source>
        <dbReference type="PROSITE" id="PS50957"/>
    </source>
</evidence>
<feature type="active site" description="Proton acceptor" evidence="11">
    <location>
        <position position="121"/>
    </location>
</feature>
<accession>A0A2J7QNT8</accession>
<keyword evidence="8" id="KW-0805">Transcription regulation</keyword>
<keyword evidence="9" id="KW-0804">Transcription</keyword>
<feature type="region of interest" description="Disordered" evidence="13">
    <location>
        <begin position="335"/>
        <end position="361"/>
    </location>
</feature>
<feature type="active site" description="Nucleophile" evidence="11">
    <location>
        <position position="14"/>
    </location>
</feature>
<dbReference type="PANTHER" id="PTHR14159">
    <property type="entry name" value="ATAXIN-3-RELATED"/>
    <property type="match status" value="1"/>
</dbReference>
<protein>
    <recommendedName>
        <fullName evidence="3">ubiquitinyl hydrolase 1</fullName>
        <ecNumber evidence="3">3.4.19.12</ecNumber>
    </recommendedName>
</protein>
<reference evidence="15 16" key="1">
    <citation type="submission" date="2017-12" db="EMBL/GenBank/DDBJ databases">
        <title>Hemimetabolous genomes reveal molecular basis of termite eusociality.</title>
        <authorList>
            <person name="Harrison M.C."/>
            <person name="Jongepier E."/>
            <person name="Robertson H.M."/>
            <person name="Arning N."/>
            <person name="Bitard-Feildel T."/>
            <person name="Chao H."/>
            <person name="Childers C.P."/>
            <person name="Dinh H."/>
            <person name="Doddapaneni H."/>
            <person name="Dugan S."/>
            <person name="Gowin J."/>
            <person name="Greiner C."/>
            <person name="Han Y."/>
            <person name="Hu H."/>
            <person name="Hughes D.S.T."/>
            <person name="Huylmans A.-K."/>
            <person name="Kemena C."/>
            <person name="Kremer L.P.M."/>
            <person name="Lee S.L."/>
            <person name="Lopez-Ezquerra A."/>
            <person name="Mallet L."/>
            <person name="Monroy-Kuhn J.M."/>
            <person name="Moser A."/>
            <person name="Murali S.C."/>
            <person name="Muzny D.M."/>
            <person name="Otani S."/>
            <person name="Piulachs M.-D."/>
            <person name="Poelchau M."/>
            <person name="Qu J."/>
            <person name="Schaub F."/>
            <person name="Wada-Katsumata A."/>
            <person name="Worley K.C."/>
            <person name="Xie Q."/>
            <person name="Ylla G."/>
            <person name="Poulsen M."/>
            <person name="Gibbs R.A."/>
            <person name="Schal C."/>
            <person name="Richards S."/>
            <person name="Belles X."/>
            <person name="Korb J."/>
            <person name="Bornberg-Bauer E."/>
        </authorList>
    </citation>
    <scope>NUCLEOTIDE SEQUENCE [LARGE SCALE GENOMIC DNA]</scope>
    <source>
        <tissue evidence="15">Whole body</tissue>
    </source>
</reference>
<dbReference type="InterPro" id="IPR006155">
    <property type="entry name" value="Josephin"/>
</dbReference>
<dbReference type="Gene3D" id="1.10.287.10">
    <property type="entry name" value="S15/NS1, RNA-binding"/>
    <property type="match status" value="1"/>
</dbReference>
<keyword evidence="7" id="KW-0788">Thiol protease</keyword>
<keyword evidence="16" id="KW-1185">Reference proteome</keyword>
<evidence type="ECO:0000256" key="12">
    <source>
        <dbReference type="PROSITE-ProRule" id="PRU00331"/>
    </source>
</evidence>
<evidence type="ECO:0000256" key="6">
    <source>
        <dbReference type="ARBA" id="ARBA00022801"/>
    </source>
</evidence>
<dbReference type="OrthoDB" id="10063692at2759"/>
<dbReference type="FunFam" id="3.90.70.40:FF:000005">
    <property type="entry name" value="Ataxin 3"/>
    <property type="match status" value="1"/>
</dbReference>
<comment type="catalytic activity">
    <reaction evidence="1">
        <text>Thiol-dependent hydrolysis of ester, thioester, amide, peptide and isopeptide bonds formed by the C-terminal Gly of ubiquitin (a 76-residue protein attached to proteins as an intracellular targeting signal).</text>
        <dbReference type="EC" id="3.4.19.12"/>
    </reaction>
</comment>
<feature type="region of interest" description="Disordered" evidence="13">
    <location>
        <begin position="387"/>
        <end position="412"/>
    </location>
</feature>
<proteinExistence type="predicted"/>
<organism evidence="15 16">
    <name type="scientific">Cryptotermes secundus</name>
    <dbReference type="NCBI Taxonomy" id="105785"/>
    <lineage>
        <taxon>Eukaryota</taxon>
        <taxon>Metazoa</taxon>
        <taxon>Ecdysozoa</taxon>
        <taxon>Arthropoda</taxon>
        <taxon>Hexapoda</taxon>
        <taxon>Insecta</taxon>
        <taxon>Pterygota</taxon>
        <taxon>Neoptera</taxon>
        <taxon>Polyneoptera</taxon>
        <taxon>Dictyoptera</taxon>
        <taxon>Blattodea</taxon>
        <taxon>Blattoidea</taxon>
        <taxon>Termitoidae</taxon>
        <taxon>Kalotermitidae</taxon>
        <taxon>Cryptotermitinae</taxon>
        <taxon>Cryptotermes</taxon>
    </lineage>
</organism>
<evidence type="ECO:0000256" key="8">
    <source>
        <dbReference type="ARBA" id="ARBA00023015"/>
    </source>
</evidence>
<keyword evidence="10" id="KW-0539">Nucleus</keyword>
<feature type="active site" evidence="11 12">
    <location>
        <position position="136"/>
    </location>
</feature>
<dbReference type="PROSITE" id="PS50330">
    <property type="entry name" value="UIM"/>
    <property type="match status" value="1"/>
</dbReference>
<feature type="domain" description="Josephin" evidence="14">
    <location>
        <begin position="1"/>
        <end position="182"/>
    </location>
</feature>
<comment type="subcellular location">
    <subcellularLocation>
        <location evidence="2">Nucleus</location>
    </subcellularLocation>
</comment>
<dbReference type="EC" id="3.4.19.12" evidence="3"/>
<evidence type="ECO:0000256" key="11">
    <source>
        <dbReference type="PIRSR" id="PIRSR633865-1"/>
    </source>
</evidence>
<dbReference type="AlphaFoldDB" id="A0A2J7QNT8"/>
<dbReference type="FunFam" id="1.10.287.10:FF:000023">
    <property type="entry name" value="Ataxin 3 variant ref"/>
    <property type="match status" value="1"/>
</dbReference>
<evidence type="ECO:0000256" key="5">
    <source>
        <dbReference type="ARBA" id="ARBA00022786"/>
    </source>
</evidence>
<dbReference type="Proteomes" id="UP000235965">
    <property type="component" value="Unassembled WGS sequence"/>
</dbReference>
<feature type="compositionally biased region" description="Polar residues" evidence="13">
    <location>
        <begin position="393"/>
        <end position="412"/>
    </location>
</feature>
<dbReference type="InParanoid" id="A0A2J7QNT8"/>
<name>A0A2J7QNT8_9NEOP</name>
<dbReference type="EMBL" id="NEVH01012562">
    <property type="protein sequence ID" value="PNF30249.1"/>
    <property type="molecule type" value="Genomic_DNA"/>
</dbReference>
<dbReference type="GO" id="GO:0005634">
    <property type="term" value="C:nucleus"/>
    <property type="evidence" value="ECO:0007669"/>
    <property type="project" value="UniProtKB-SubCell"/>
</dbReference>
<feature type="active site" evidence="12">
    <location>
        <position position="14"/>
    </location>
</feature>
<gene>
    <name evidence="15" type="ORF">B7P43_G01247</name>
</gene>
<dbReference type="GO" id="GO:0016579">
    <property type="term" value="P:protein deubiquitination"/>
    <property type="evidence" value="ECO:0007669"/>
    <property type="project" value="InterPro"/>
</dbReference>
<dbReference type="SMART" id="SM00726">
    <property type="entry name" value="UIM"/>
    <property type="match status" value="5"/>
</dbReference>
<dbReference type="PRINTS" id="PR01233">
    <property type="entry name" value="JOSEPHIN"/>
</dbReference>
<dbReference type="Pfam" id="PF02809">
    <property type="entry name" value="UIM"/>
    <property type="match status" value="4"/>
</dbReference>
<evidence type="ECO:0000313" key="16">
    <source>
        <dbReference type="Proteomes" id="UP000235965"/>
    </source>
</evidence>
<dbReference type="Gene3D" id="6.10.140.100">
    <property type="match status" value="1"/>
</dbReference>
<dbReference type="PANTHER" id="PTHR14159:SF0">
    <property type="entry name" value="ATAXIN-3-RELATED"/>
    <property type="match status" value="1"/>
</dbReference>
<feature type="region of interest" description="Disordered" evidence="13">
    <location>
        <begin position="199"/>
        <end position="219"/>
    </location>
</feature>
<evidence type="ECO:0000256" key="13">
    <source>
        <dbReference type="SAM" id="MobiDB-lite"/>
    </source>
</evidence>
<dbReference type="SMART" id="SM01246">
    <property type="entry name" value="Josephin"/>
    <property type="match status" value="1"/>
</dbReference>
<feature type="compositionally biased region" description="Basic and acidic residues" evidence="13">
    <location>
        <begin position="208"/>
        <end position="219"/>
    </location>
</feature>
<dbReference type="InterPro" id="IPR003903">
    <property type="entry name" value="UIM_dom"/>
</dbReference>
<evidence type="ECO:0000256" key="7">
    <source>
        <dbReference type="ARBA" id="ARBA00022807"/>
    </source>
</evidence>
<feature type="active site" evidence="12">
    <location>
        <position position="121"/>
    </location>
</feature>
<dbReference type="GO" id="GO:0006508">
    <property type="term" value="P:proteolysis"/>
    <property type="evidence" value="ECO:0007669"/>
    <property type="project" value="UniProtKB-KW"/>
</dbReference>